<keyword evidence="6" id="KW-0238">DNA-binding</keyword>
<reference evidence="6 8" key="2">
    <citation type="submission" date="2017-06" db="EMBL/GenBank/DDBJ databases">
        <authorList>
            <consortium name="Pathogen Informatics"/>
        </authorList>
    </citation>
    <scope>NUCLEOTIDE SEQUENCE [LARGE SCALE GENOMIC DNA]</scope>
    <source>
        <strain evidence="6 8">NCTC12947</strain>
    </source>
</reference>
<keyword evidence="3 5" id="KW-0418">Kinase</keyword>
<dbReference type="Pfam" id="PF07804">
    <property type="entry name" value="HipA_C"/>
    <property type="match status" value="1"/>
</dbReference>
<dbReference type="GO" id="GO:0003677">
    <property type="term" value="F:DNA binding"/>
    <property type="evidence" value="ECO:0007669"/>
    <property type="project" value="UniProtKB-KW"/>
</dbReference>
<dbReference type="PANTHER" id="PTHR37419:SF1">
    <property type="entry name" value="SERINE_THREONINE-PROTEIN KINASE TOXIN HIPA"/>
    <property type="match status" value="1"/>
</dbReference>
<dbReference type="EMBL" id="CP014227">
    <property type="protein sequence ID" value="AMD86182.1"/>
    <property type="molecule type" value="Genomic_DNA"/>
</dbReference>
<proteinExistence type="inferred from homology"/>
<organism evidence="6 8">
    <name type="scientific">Capnocytophaga haemolytica</name>
    <dbReference type="NCBI Taxonomy" id="45243"/>
    <lineage>
        <taxon>Bacteria</taxon>
        <taxon>Pseudomonadati</taxon>
        <taxon>Bacteroidota</taxon>
        <taxon>Flavobacteriia</taxon>
        <taxon>Flavobacteriales</taxon>
        <taxon>Flavobacteriaceae</taxon>
        <taxon>Capnocytophaga</taxon>
    </lineage>
</organism>
<accession>A0AAX2GZ32</accession>
<gene>
    <name evidence="5" type="ORF">AXF12_03650</name>
    <name evidence="6" type="ORF">SAMEA44541418_01007</name>
</gene>
<evidence type="ECO:0000313" key="5">
    <source>
        <dbReference type="EMBL" id="AMD86182.1"/>
    </source>
</evidence>
<name>A0AAX2GZ32_9FLAO</name>
<protein>
    <submittedName>
        <fullName evidence="6">DNA-binding transcriptional regulator</fullName>
    </submittedName>
    <submittedName>
        <fullName evidence="5">Phosphatidylinositol kinase</fullName>
    </submittedName>
</protein>
<evidence type="ECO:0000256" key="2">
    <source>
        <dbReference type="ARBA" id="ARBA00022679"/>
    </source>
</evidence>
<evidence type="ECO:0000256" key="3">
    <source>
        <dbReference type="ARBA" id="ARBA00022777"/>
    </source>
</evidence>
<feature type="domain" description="HipA-like C-terminal" evidence="4">
    <location>
        <begin position="54"/>
        <end position="278"/>
    </location>
</feature>
<reference evidence="5 7" key="1">
    <citation type="submission" date="2016-02" db="EMBL/GenBank/DDBJ databases">
        <authorList>
            <person name="Holder M.E."/>
            <person name="Ajami N.J."/>
            <person name="Petrosino J.F."/>
        </authorList>
    </citation>
    <scope>NUCLEOTIDE SEQUENCE [LARGE SCALE GENOMIC DNA]</scope>
    <source>
        <strain evidence="5 7">CCUG 32990</strain>
    </source>
</reference>
<dbReference type="InterPro" id="IPR012893">
    <property type="entry name" value="HipA-like_C"/>
</dbReference>
<keyword evidence="7" id="KW-1185">Reference proteome</keyword>
<evidence type="ECO:0000313" key="8">
    <source>
        <dbReference type="Proteomes" id="UP000215539"/>
    </source>
</evidence>
<evidence type="ECO:0000313" key="6">
    <source>
        <dbReference type="EMBL" id="SNV08301.1"/>
    </source>
</evidence>
<evidence type="ECO:0000256" key="1">
    <source>
        <dbReference type="ARBA" id="ARBA00010164"/>
    </source>
</evidence>
<dbReference type="PANTHER" id="PTHR37419">
    <property type="entry name" value="SERINE/THREONINE-PROTEIN KINASE TOXIN HIPA"/>
    <property type="match status" value="1"/>
</dbReference>
<dbReference type="Gene3D" id="1.10.1070.20">
    <property type="match status" value="1"/>
</dbReference>
<dbReference type="GO" id="GO:0004674">
    <property type="term" value="F:protein serine/threonine kinase activity"/>
    <property type="evidence" value="ECO:0007669"/>
    <property type="project" value="TreeGrafter"/>
</dbReference>
<dbReference type="InterPro" id="IPR052028">
    <property type="entry name" value="HipA_Ser/Thr_kinase"/>
</dbReference>
<sequence>MNHKCLYCYQPLEEGDFHPACARRFFGSTKAPALNYSLDDMVVLAREVLSSAVAVPGVQPKLSLGLIREGAKKEGHRLTIMGVLKGNYILKPPSLSYPEMPENEDLTMHLATLCGLQVAAHSLIRLQSGELAYITKRMDRAVGGGKFHQIDMMQITESYDKYRSSVEKVGKAVRTYSSNTQLDLLRLFEGVVFSFLIGNNDMHLKNYSLLLKEGRWELTPFYDLLNVHLVLPTDTEESALTINAKKQRLKREDFVALGINFGLKPKQITATFERFLKREEAVVKLIEQSFLSQPKQIQYINLWRRRLLLFKV</sequence>
<dbReference type="GO" id="GO:0005829">
    <property type="term" value="C:cytosol"/>
    <property type="evidence" value="ECO:0007669"/>
    <property type="project" value="TreeGrafter"/>
</dbReference>
<dbReference type="Proteomes" id="UP000065822">
    <property type="component" value="Chromosome"/>
</dbReference>
<keyword evidence="2" id="KW-0808">Transferase</keyword>
<dbReference type="KEGG" id="chg:AXF12_03650"/>
<dbReference type="EMBL" id="LT906449">
    <property type="protein sequence ID" value="SNV08301.1"/>
    <property type="molecule type" value="Genomic_DNA"/>
</dbReference>
<dbReference type="AlphaFoldDB" id="A0AAX2GZ32"/>
<dbReference type="Proteomes" id="UP000215539">
    <property type="component" value="Chromosome 1"/>
</dbReference>
<evidence type="ECO:0000313" key="7">
    <source>
        <dbReference type="Proteomes" id="UP000065822"/>
    </source>
</evidence>
<comment type="similarity">
    <text evidence="1">Belongs to the HipA Ser/Thr kinase family.</text>
</comment>
<evidence type="ECO:0000259" key="4">
    <source>
        <dbReference type="Pfam" id="PF07804"/>
    </source>
</evidence>